<accession>A0AAV2K805</accession>
<feature type="compositionally biased region" description="Pro residues" evidence="1">
    <location>
        <begin position="88"/>
        <end position="97"/>
    </location>
</feature>
<evidence type="ECO:0000313" key="3">
    <source>
        <dbReference type="Proteomes" id="UP001497482"/>
    </source>
</evidence>
<reference evidence="2 3" key="1">
    <citation type="submission" date="2024-04" db="EMBL/GenBank/DDBJ databases">
        <authorList>
            <person name="Waldvogel A.-M."/>
            <person name="Schoenle A."/>
        </authorList>
    </citation>
    <scope>NUCLEOTIDE SEQUENCE [LARGE SCALE GENOMIC DNA]</scope>
</reference>
<dbReference type="AlphaFoldDB" id="A0AAV2K805"/>
<feature type="compositionally biased region" description="Pro residues" evidence="1">
    <location>
        <begin position="27"/>
        <end position="36"/>
    </location>
</feature>
<dbReference type="EMBL" id="OZ035839">
    <property type="protein sequence ID" value="CAL1586051.1"/>
    <property type="molecule type" value="Genomic_DNA"/>
</dbReference>
<feature type="compositionally biased region" description="Basic and acidic residues" evidence="1">
    <location>
        <begin position="9"/>
        <end position="18"/>
    </location>
</feature>
<protein>
    <submittedName>
        <fullName evidence="2">Uncharacterized protein</fullName>
    </submittedName>
</protein>
<organism evidence="2 3">
    <name type="scientific">Knipowitschia caucasica</name>
    <name type="common">Caucasian dwarf goby</name>
    <name type="synonym">Pomatoschistus caucasicus</name>
    <dbReference type="NCBI Taxonomy" id="637954"/>
    <lineage>
        <taxon>Eukaryota</taxon>
        <taxon>Metazoa</taxon>
        <taxon>Chordata</taxon>
        <taxon>Craniata</taxon>
        <taxon>Vertebrata</taxon>
        <taxon>Euteleostomi</taxon>
        <taxon>Actinopterygii</taxon>
        <taxon>Neopterygii</taxon>
        <taxon>Teleostei</taxon>
        <taxon>Neoteleostei</taxon>
        <taxon>Acanthomorphata</taxon>
        <taxon>Gobiaria</taxon>
        <taxon>Gobiiformes</taxon>
        <taxon>Gobioidei</taxon>
        <taxon>Gobiidae</taxon>
        <taxon>Gobiinae</taxon>
        <taxon>Knipowitschia</taxon>
    </lineage>
</organism>
<feature type="compositionally biased region" description="Basic residues" evidence="1">
    <location>
        <begin position="37"/>
        <end position="47"/>
    </location>
</feature>
<sequence>MKLYAPIELRGHNNEQKDSTNTTPYPTAAPAPPPRYRPQRHQRHPTKPTHYPGDKTRICHPMPRPKVALPGQMMKCHGTTTDTVRPPAVLPPDPVTQ</sequence>
<name>A0AAV2K805_KNICA</name>
<feature type="region of interest" description="Disordered" evidence="1">
    <location>
        <begin position="1"/>
        <end position="97"/>
    </location>
</feature>
<proteinExistence type="predicted"/>
<gene>
    <name evidence="2" type="ORF">KC01_LOCUS16194</name>
</gene>
<evidence type="ECO:0000256" key="1">
    <source>
        <dbReference type="SAM" id="MobiDB-lite"/>
    </source>
</evidence>
<keyword evidence="3" id="KW-1185">Reference proteome</keyword>
<evidence type="ECO:0000313" key="2">
    <source>
        <dbReference type="EMBL" id="CAL1586051.1"/>
    </source>
</evidence>
<dbReference type="Proteomes" id="UP001497482">
    <property type="component" value="Chromosome 17"/>
</dbReference>